<organism evidence="1 2">
    <name type="scientific">Candidatus Coproplasma excrementigallinarum</name>
    <dbReference type="NCBI Taxonomy" id="2840747"/>
    <lineage>
        <taxon>Bacteria</taxon>
        <taxon>Bacillati</taxon>
        <taxon>Bacillota</taxon>
        <taxon>Clostridia</taxon>
        <taxon>Eubacteriales</taxon>
        <taxon>Candidatus Coproplasma</taxon>
    </lineage>
</organism>
<name>A0A9D1SIY6_9FIRM</name>
<reference evidence="1" key="2">
    <citation type="journal article" date="2021" name="PeerJ">
        <title>Extensive microbial diversity within the chicken gut microbiome revealed by metagenomics and culture.</title>
        <authorList>
            <person name="Gilroy R."/>
            <person name="Ravi A."/>
            <person name="Getino M."/>
            <person name="Pursley I."/>
            <person name="Horton D.L."/>
            <person name="Alikhan N.F."/>
            <person name="Baker D."/>
            <person name="Gharbi K."/>
            <person name="Hall N."/>
            <person name="Watson M."/>
            <person name="Adriaenssens E.M."/>
            <person name="Foster-Nyarko E."/>
            <person name="Jarju S."/>
            <person name="Secka A."/>
            <person name="Antonio M."/>
            <person name="Oren A."/>
            <person name="Chaudhuri R.R."/>
            <person name="La Ragione R."/>
            <person name="Hildebrand F."/>
            <person name="Pallen M.J."/>
        </authorList>
    </citation>
    <scope>NUCLEOTIDE SEQUENCE</scope>
    <source>
        <strain evidence="1">CHK195-12923</strain>
    </source>
</reference>
<accession>A0A9D1SIY6</accession>
<reference evidence="1" key="1">
    <citation type="submission" date="2020-10" db="EMBL/GenBank/DDBJ databases">
        <authorList>
            <person name="Gilroy R."/>
        </authorList>
    </citation>
    <scope>NUCLEOTIDE SEQUENCE</scope>
    <source>
        <strain evidence="1">CHK195-12923</strain>
    </source>
</reference>
<evidence type="ECO:0000313" key="1">
    <source>
        <dbReference type="EMBL" id="HIU61685.1"/>
    </source>
</evidence>
<dbReference type="Proteomes" id="UP000824110">
    <property type="component" value="Unassembled WGS sequence"/>
</dbReference>
<dbReference type="EMBL" id="DVNE01000033">
    <property type="protein sequence ID" value="HIU61685.1"/>
    <property type="molecule type" value="Genomic_DNA"/>
</dbReference>
<comment type="caution">
    <text evidence="1">The sequence shown here is derived from an EMBL/GenBank/DDBJ whole genome shotgun (WGS) entry which is preliminary data.</text>
</comment>
<gene>
    <name evidence="1" type="ORF">IAB69_03450</name>
</gene>
<proteinExistence type="predicted"/>
<evidence type="ECO:0000313" key="2">
    <source>
        <dbReference type="Proteomes" id="UP000824110"/>
    </source>
</evidence>
<dbReference type="AlphaFoldDB" id="A0A9D1SIY6"/>
<sequence>MVKERKKFISLILLLVLVMLAVMVAGTSVSRYVFENEDNITGSFTNLYFSHDGENSSAIMYSTSRQVESGDEDIYQGYLSLNTFNYLAGVENAVSSRHIKFRVSGLVEDTIPNDNVADGNYVYDKTSGTYYFTDMWGVRTELDASIVANSKKYTVTPVRSDGSYYTTADNTDTNIFNSGKGVQVDGEGNVTLAFGSSVTESAPDPVSDTRHDMIELVRGGGEFSVPETIYIVIEIVEPYRELMFFTIQASQRLIAVSTDVFGGAPSSQYFGYDQVAVNIQTARSFDTTIDGSNQILSSCPVKITLTWSGTGSGVIFDTDRYITETEKNLERLETLPTDDNPQAWRYGWHAATEGGNTVVTLYLPQGSDTDLYFYVPAGFSCTITASFVNEGGDLLSYKEIAGAAENGLVVSI</sequence>
<protein>
    <submittedName>
        <fullName evidence="1">Uncharacterized protein</fullName>
    </submittedName>
</protein>